<organism evidence="1 2">
    <name type="scientific">Riccia fluitans</name>
    <dbReference type="NCBI Taxonomy" id="41844"/>
    <lineage>
        <taxon>Eukaryota</taxon>
        <taxon>Viridiplantae</taxon>
        <taxon>Streptophyta</taxon>
        <taxon>Embryophyta</taxon>
        <taxon>Marchantiophyta</taxon>
        <taxon>Marchantiopsida</taxon>
        <taxon>Marchantiidae</taxon>
        <taxon>Marchantiales</taxon>
        <taxon>Ricciaceae</taxon>
        <taxon>Riccia</taxon>
    </lineage>
</organism>
<sequence>MAQSKQEKIAKYENFVDTRLKPDLVHAMAARDKVMDKERVFADLAKNIQMLQENGMKKMRTMVNLGSEVYVQAEVPDTSSIYVDVGLGFHVEFKLDEALSFCATKQKLLDKEVEEHTRQIAGIKAQIKLVQEGIRELMNISEERISEIHRG</sequence>
<dbReference type="PANTHER" id="PTHR13345:SF9">
    <property type="entry name" value="PROTEIN UXT"/>
    <property type="match status" value="1"/>
</dbReference>
<name>A0ABD1YW25_9MARC</name>
<dbReference type="GO" id="GO:0009409">
    <property type="term" value="P:response to cold"/>
    <property type="evidence" value="ECO:0007669"/>
    <property type="project" value="UniProtKB-ARBA"/>
</dbReference>
<evidence type="ECO:0008006" key="3">
    <source>
        <dbReference type="Google" id="ProtNLM"/>
    </source>
</evidence>
<evidence type="ECO:0000313" key="1">
    <source>
        <dbReference type="EMBL" id="KAL2634976.1"/>
    </source>
</evidence>
<dbReference type="EMBL" id="JBHFFA010000003">
    <property type="protein sequence ID" value="KAL2634976.1"/>
    <property type="molecule type" value="Genomic_DNA"/>
</dbReference>
<keyword evidence="2" id="KW-1185">Reference proteome</keyword>
<proteinExistence type="predicted"/>
<comment type="caution">
    <text evidence="1">The sequence shown here is derived from an EMBL/GenBank/DDBJ whole genome shotgun (WGS) entry which is preliminary data.</text>
</comment>
<evidence type="ECO:0000313" key="2">
    <source>
        <dbReference type="Proteomes" id="UP001605036"/>
    </source>
</evidence>
<gene>
    <name evidence="1" type="ORF">R1flu_006455</name>
</gene>
<dbReference type="Pfam" id="PF02996">
    <property type="entry name" value="Prefoldin"/>
    <property type="match status" value="1"/>
</dbReference>
<dbReference type="CDD" id="cd23158">
    <property type="entry name" value="Prefoldin_UXT"/>
    <property type="match status" value="1"/>
</dbReference>
<dbReference type="InterPro" id="IPR004127">
    <property type="entry name" value="Prefoldin_subunit_alpha"/>
</dbReference>
<dbReference type="AlphaFoldDB" id="A0ABD1YW25"/>
<protein>
    <recommendedName>
        <fullName evidence="3">Prefoldin subunit 5</fullName>
    </recommendedName>
</protein>
<reference evidence="1 2" key="1">
    <citation type="submission" date="2024-09" db="EMBL/GenBank/DDBJ databases">
        <title>Chromosome-scale assembly of Riccia fluitans.</title>
        <authorList>
            <person name="Paukszto L."/>
            <person name="Sawicki J."/>
            <person name="Karawczyk K."/>
            <person name="Piernik-Szablinska J."/>
            <person name="Szczecinska M."/>
            <person name="Mazdziarz M."/>
        </authorList>
    </citation>
    <scope>NUCLEOTIDE SEQUENCE [LARGE SCALE GENOMIC DNA]</scope>
    <source>
        <strain evidence="1">Rf_01</strain>
        <tissue evidence="1">Aerial parts of the thallus</tissue>
    </source>
</reference>
<dbReference type="PANTHER" id="PTHR13345">
    <property type="entry name" value="MEDIATOR OF RNA POLYMERASE II TRANSCRIPTION SUBUNIT 10"/>
    <property type="match status" value="1"/>
</dbReference>
<accession>A0ABD1YW25</accession>
<dbReference type="NCBIfam" id="TIGR00293">
    <property type="entry name" value="prefoldin subunit alpha"/>
    <property type="match status" value="1"/>
</dbReference>
<dbReference type="FunFam" id="1.10.287.370:FF:000010">
    <property type="entry name" value="Protein UXT like"/>
    <property type="match status" value="1"/>
</dbReference>
<dbReference type="InterPro" id="IPR009053">
    <property type="entry name" value="Prefoldin"/>
</dbReference>
<dbReference type="Proteomes" id="UP001605036">
    <property type="component" value="Unassembled WGS sequence"/>
</dbReference>
<dbReference type="Gene3D" id="1.10.287.370">
    <property type="match status" value="1"/>
</dbReference>
<dbReference type="SUPFAM" id="SSF46579">
    <property type="entry name" value="Prefoldin"/>
    <property type="match status" value="1"/>
</dbReference>
<dbReference type="GO" id="GO:0006457">
    <property type="term" value="P:protein folding"/>
    <property type="evidence" value="ECO:0007669"/>
    <property type="project" value="UniProtKB-ARBA"/>
</dbReference>